<dbReference type="RefSeq" id="XP_016260238.1">
    <property type="nucleotide sequence ID" value="XM_016409930.1"/>
</dbReference>
<feature type="compositionally biased region" description="Basic and acidic residues" evidence="5">
    <location>
        <begin position="562"/>
        <end position="580"/>
    </location>
</feature>
<feature type="transmembrane region" description="Helical" evidence="6">
    <location>
        <begin position="329"/>
        <end position="353"/>
    </location>
</feature>
<dbReference type="InterPro" id="IPR005829">
    <property type="entry name" value="Sugar_transporter_CS"/>
</dbReference>
<evidence type="ECO:0000256" key="5">
    <source>
        <dbReference type="SAM" id="MobiDB-lite"/>
    </source>
</evidence>
<sequence>MEEETATRTVTTPPEEEEVLDWKPFKTSFLLLALCSQYFCQLLFIVGSGVYPRDIAAVVGGESIASWPASSIVILTAAFAPPVAQAADYWGRKWLLVIPTSFGLIGSIVVATAQSMQVAIVGFVLGGVSFGAQPLVHAVCSEIIPRKYRSYAQSCINSSIALGAITSLTVGGALTNHHPAGFRTYWYICAGVYAFSTIIMAVLYNPPPRDLQLSMTLKQKLRALDWTGYVLFDAGLVLFCLGLSYSQNPFGWTNAHILAPFLLGSAILIVLIIYETKFKKDGLFHHGLFGHRNFPLALAGVTIEGFAFMAANVYFPYEMETVVSGISTFRVLIAYAVGFVTLFAVSTTVGIYIHKTRTVRGPAMASFVGFLIFFVLMATNKASTPEAHFWGFITFYGAGLGTCLITLVTAAQLSTPPELISITSGLLGSLRSVGGAIAVAIQNAIFNHGLTSNLVPKVTAAVEPLGLTGDTIGPLIGDLTGGQAEAAAKLPGVTPEILEAASLAVTKAFVIGFRDVFICTAAFAFLGLVLSAFIRNPTEEFNAHIDAPLEKIPVRLGDVEKNDAGENSKLHHSEEAENPKPENVLVE</sequence>
<dbReference type="PROSITE" id="PS50850">
    <property type="entry name" value="MFS"/>
    <property type="match status" value="1"/>
</dbReference>
<keyword evidence="3 6" id="KW-1133">Transmembrane helix</keyword>
<dbReference type="Gene3D" id="1.20.1250.20">
    <property type="entry name" value="MFS general substrate transporter like domains"/>
    <property type="match status" value="1"/>
</dbReference>
<comment type="subcellular location">
    <subcellularLocation>
        <location evidence="1">Membrane</location>
        <topology evidence="1">Multi-pass membrane protein</topology>
    </subcellularLocation>
</comment>
<feature type="transmembrane region" description="Helical" evidence="6">
    <location>
        <begin position="516"/>
        <end position="534"/>
    </location>
</feature>
<feature type="transmembrane region" description="Helical" evidence="6">
    <location>
        <begin position="185"/>
        <end position="205"/>
    </location>
</feature>
<reference evidence="8 9" key="1">
    <citation type="submission" date="2015-01" db="EMBL/GenBank/DDBJ databases">
        <title>The Genome Sequence of Exophiala oligosperma CBS72588.</title>
        <authorList>
            <consortium name="The Broad Institute Genomics Platform"/>
            <person name="Cuomo C."/>
            <person name="de Hoog S."/>
            <person name="Gorbushina A."/>
            <person name="Stielow B."/>
            <person name="Teixiera M."/>
            <person name="Abouelleil A."/>
            <person name="Chapman S.B."/>
            <person name="Priest M."/>
            <person name="Young S.K."/>
            <person name="Wortman J."/>
            <person name="Nusbaum C."/>
            <person name="Birren B."/>
        </authorList>
    </citation>
    <scope>NUCLEOTIDE SEQUENCE [LARGE SCALE GENOMIC DNA]</scope>
    <source>
        <strain evidence="8 9">CBS 72588</strain>
    </source>
</reference>
<keyword evidence="4 6" id="KW-0472">Membrane</keyword>
<name>A0A0D2BRG2_9EURO</name>
<keyword evidence="9" id="KW-1185">Reference proteome</keyword>
<dbReference type="PANTHER" id="PTHR23501">
    <property type="entry name" value="MAJOR FACILITATOR SUPERFAMILY"/>
    <property type="match status" value="1"/>
</dbReference>
<dbReference type="SUPFAM" id="SSF103473">
    <property type="entry name" value="MFS general substrate transporter"/>
    <property type="match status" value="1"/>
</dbReference>
<dbReference type="GeneID" id="27360651"/>
<evidence type="ECO:0000259" key="7">
    <source>
        <dbReference type="PROSITE" id="PS50850"/>
    </source>
</evidence>
<dbReference type="PANTHER" id="PTHR23501:SF195">
    <property type="entry name" value="PEP5"/>
    <property type="match status" value="1"/>
</dbReference>
<gene>
    <name evidence="8" type="ORF">PV06_08577</name>
</gene>
<feature type="transmembrane region" description="Helical" evidence="6">
    <location>
        <begin position="64"/>
        <end position="82"/>
    </location>
</feature>
<dbReference type="InterPro" id="IPR020846">
    <property type="entry name" value="MFS_dom"/>
</dbReference>
<evidence type="ECO:0000256" key="1">
    <source>
        <dbReference type="ARBA" id="ARBA00004141"/>
    </source>
</evidence>
<dbReference type="AlphaFoldDB" id="A0A0D2BRG2"/>
<feature type="domain" description="Major facilitator superfamily (MFS) profile" evidence="7">
    <location>
        <begin position="28"/>
        <end position="539"/>
    </location>
</feature>
<dbReference type="EMBL" id="KN847339">
    <property type="protein sequence ID" value="KIW40022.1"/>
    <property type="molecule type" value="Genomic_DNA"/>
</dbReference>
<evidence type="ECO:0000256" key="3">
    <source>
        <dbReference type="ARBA" id="ARBA00022989"/>
    </source>
</evidence>
<dbReference type="GO" id="GO:0005886">
    <property type="term" value="C:plasma membrane"/>
    <property type="evidence" value="ECO:0007669"/>
    <property type="project" value="TreeGrafter"/>
</dbReference>
<dbReference type="PROSITE" id="PS00216">
    <property type="entry name" value="SUGAR_TRANSPORT_1"/>
    <property type="match status" value="1"/>
</dbReference>
<proteinExistence type="predicted"/>
<feature type="transmembrane region" description="Helical" evidence="6">
    <location>
        <begin position="294"/>
        <end position="317"/>
    </location>
</feature>
<organism evidence="8 9">
    <name type="scientific">Exophiala oligosperma</name>
    <dbReference type="NCBI Taxonomy" id="215243"/>
    <lineage>
        <taxon>Eukaryota</taxon>
        <taxon>Fungi</taxon>
        <taxon>Dikarya</taxon>
        <taxon>Ascomycota</taxon>
        <taxon>Pezizomycotina</taxon>
        <taxon>Eurotiomycetes</taxon>
        <taxon>Chaetothyriomycetidae</taxon>
        <taxon>Chaetothyriales</taxon>
        <taxon>Herpotrichiellaceae</taxon>
        <taxon>Exophiala</taxon>
    </lineage>
</organism>
<feature type="transmembrane region" description="Helical" evidence="6">
    <location>
        <begin position="119"/>
        <end position="139"/>
    </location>
</feature>
<dbReference type="GO" id="GO:0022857">
    <property type="term" value="F:transmembrane transporter activity"/>
    <property type="evidence" value="ECO:0007669"/>
    <property type="project" value="InterPro"/>
</dbReference>
<feature type="transmembrane region" description="Helical" evidence="6">
    <location>
        <begin position="365"/>
        <end position="383"/>
    </location>
</feature>
<dbReference type="Pfam" id="PF07690">
    <property type="entry name" value="MFS_1"/>
    <property type="match status" value="1"/>
</dbReference>
<dbReference type="HOGENOM" id="CLU_000960_25_1_1"/>
<evidence type="ECO:0000313" key="8">
    <source>
        <dbReference type="EMBL" id="KIW40022.1"/>
    </source>
</evidence>
<feature type="transmembrane region" description="Helical" evidence="6">
    <location>
        <begin position="94"/>
        <end position="113"/>
    </location>
</feature>
<dbReference type="Proteomes" id="UP000053342">
    <property type="component" value="Unassembled WGS sequence"/>
</dbReference>
<dbReference type="InterPro" id="IPR036259">
    <property type="entry name" value="MFS_trans_sf"/>
</dbReference>
<dbReference type="OrthoDB" id="2587356at2759"/>
<feature type="transmembrane region" description="Helical" evidence="6">
    <location>
        <begin position="257"/>
        <end position="274"/>
    </location>
</feature>
<protein>
    <recommendedName>
        <fullName evidence="7">Major facilitator superfamily (MFS) profile domain-containing protein</fullName>
    </recommendedName>
</protein>
<feature type="transmembrane region" description="Helical" evidence="6">
    <location>
        <begin position="151"/>
        <end position="173"/>
    </location>
</feature>
<dbReference type="VEuPathDB" id="FungiDB:PV06_08577"/>
<feature type="transmembrane region" description="Helical" evidence="6">
    <location>
        <begin position="389"/>
        <end position="411"/>
    </location>
</feature>
<evidence type="ECO:0000313" key="9">
    <source>
        <dbReference type="Proteomes" id="UP000053342"/>
    </source>
</evidence>
<accession>A0A0D2BRG2</accession>
<evidence type="ECO:0000256" key="4">
    <source>
        <dbReference type="ARBA" id="ARBA00023136"/>
    </source>
</evidence>
<evidence type="ECO:0000256" key="6">
    <source>
        <dbReference type="SAM" id="Phobius"/>
    </source>
</evidence>
<dbReference type="InterPro" id="IPR011701">
    <property type="entry name" value="MFS"/>
</dbReference>
<feature type="transmembrane region" description="Helical" evidence="6">
    <location>
        <begin position="29"/>
        <end position="52"/>
    </location>
</feature>
<feature type="transmembrane region" description="Helical" evidence="6">
    <location>
        <begin position="226"/>
        <end position="245"/>
    </location>
</feature>
<feature type="region of interest" description="Disordered" evidence="5">
    <location>
        <begin position="562"/>
        <end position="587"/>
    </location>
</feature>
<keyword evidence="2 6" id="KW-0812">Transmembrane</keyword>
<evidence type="ECO:0000256" key="2">
    <source>
        <dbReference type="ARBA" id="ARBA00022692"/>
    </source>
</evidence>